<dbReference type="EMBL" id="FSRM01000002">
    <property type="protein sequence ID" value="SIO51200.1"/>
    <property type="molecule type" value="Genomic_DNA"/>
</dbReference>
<dbReference type="PANTHER" id="PTHR34408">
    <property type="entry name" value="FAMILY PROTEIN, PUTATIVE-RELATED"/>
    <property type="match status" value="1"/>
</dbReference>
<dbReference type="GO" id="GO:0016998">
    <property type="term" value="P:cell wall macromolecule catabolic process"/>
    <property type="evidence" value="ECO:0007669"/>
    <property type="project" value="InterPro"/>
</dbReference>
<dbReference type="InterPro" id="IPR052354">
    <property type="entry name" value="Cell_Wall_Dynamics_Protein"/>
</dbReference>
<dbReference type="InterPro" id="IPR000726">
    <property type="entry name" value="Glyco_hydro_19_cat"/>
</dbReference>
<dbReference type="Gene3D" id="1.10.530.10">
    <property type="match status" value="1"/>
</dbReference>
<dbReference type="RefSeq" id="WP_074267854.1">
    <property type="nucleotide sequence ID" value="NZ_FSRM01000002.1"/>
</dbReference>
<dbReference type="OrthoDB" id="1242806at2"/>
<evidence type="ECO:0000313" key="2">
    <source>
        <dbReference type="EMBL" id="SIO51200.1"/>
    </source>
</evidence>
<sequence>MTLEEFQKAADLPAALATRWHTCVSAALDGFDITSRVRLVAFIAQTGHETLGFQLTHELWGPTPAQKLYEPPSEKARSLGNLRAGDGYRYRGRGLIQITGRANYASCGVALGVDLTATPELLEHDDWAARSAAWWWKEHGCNALADSGDFVALTRRINGGTNGLDDRIRRWEIAKAALAV</sequence>
<evidence type="ECO:0000259" key="1">
    <source>
        <dbReference type="Pfam" id="PF00182"/>
    </source>
</evidence>
<reference evidence="2 3" key="1">
    <citation type="submission" date="2016-11" db="EMBL/GenBank/DDBJ databases">
        <authorList>
            <person name="Jaros S."/>
            <person name="Januszkiewicz K."/>
            <person name="Wedrychowicz H."/>
        </authorList>
    </citation>
    <scope>NUCLEOTIDE SEQUENCE [LARGE SCALE GENOMIC DNA]</scope>
    <source>
        <strain evidence="2 3">GAS86</strain>
    </source>
</reference>
<dbReference type="GO" id="GO:0004568">
    <property type="term" value="F:chitinase activity"/>
    <property type="evidence" value="ECO:0007669"/>
    <property type="project" value="InterPro"/>
</dbReference>
<evidence type="ECO:0000313" key="3">
    <source>
        <dbReference type="Proteomes" id="UP000184693"/>
    </source>
</evidence>
<accession>A0A1N6K3T3</accession>
<dbReference type="PANTHER" id="PTHR34408:SF1">
    <property type="entry name" value="GLYCOSYL HYDROLASE FAMILY 19 DOMAIN-CONTAINING PROTEIN HI_1415"/>
    <property type="match status" value="1"/>
</dbReference>
<feature type="domain" description="Glycoside hydrolase family 19 catalytic" evidence="1">
    <location>
        <begin position="30"/>
        <end position="137"/>
    </location>
</feature>
<name>A0A1N6K3T3_9BURK</name>
<organism evidence="2 3">
    <name type="scientific">Paraburkholderia phenazinium</name>
    <dbReference type="NCBI Taxonomy" id="60549"/>
    <lineage>
        <taxon>Bacteria</taxon>
        <taxon>Pseudomonadati</taxon>
        <taxon>Pseudomonadota</taxon>
        <taxon>Betaproteobacteria</taxon>
        <taxon>Burkholderiales</taxon>
        <taxon>Burkholderiaceae</taxon>
        <taxon>Paraburkholderia</taxon>
    </lineage>
</organism>
<dbReference type="Proteomes" id="UP000184693">
    <property type="component" value="Unassembled WGS sequence"/>
</dbReference>
<dbReference type="InterPro" id="IPR023346">
    <property type="entry name" value="Lysozyme-like_dom_sf"/>
</dbReference>
<proteinExistence type="predicted"/>
<protein>
    <submittedName>
        <fullName evidence="2">Putative chitinase</fullName>
    </submittedName>
</protein>
<dbReference type="Pfam" id="PF00182">
    <property type="entry name" value="Glyco_hydro_19"/>
    <property type="match status" value="1"/>
</dbReference>
<gene>
    <name evidence="2" type="ORF">SAMN05444168_5945</name>
</gene>
<dbReference type="GO" id="GO:0006032">
    <property type="term" value="P:chitin catabolic process"/>
    <property type="evidence" value="ECO:0007669"/>
    <property type="project" value="InterPro"/>
</dbReference>
<dbReference type="AlphaFoldDB" id="A0A1N6K3T3"/>
<dbReference type="SUPFAM" id="SSF53955">
    <property type="entry name" value="Lysozyme-like"/>
    <property type="match status" value="1"/>
</dbReference>